<keyword evidence="2" id="KW-0285">Flavoprotein</keyword>
<dbReference type="Proteomes" id="UP000616595">
    <property type="component" value="Unassembled WGS sequence"/>
</dbReference>
<proteinExistence type="predicted"/>
<evidence type="ECO:0000256" key="2">
    <source>
        <dbReference type="ARBA" id="ARBA00022630"/>
    </source>
</evidence>
<evidence type="ECO:0000256" key="5">
    <source>
        <dbReference type="ARBA" id="ARBA00023002"/>
    </source>
</evidence>
<keyword evidence="4" id="KW-0521">NADP</keyword>
<evidence type="ECO:0000313" key="7">
    <source>
        <dbReference type="EMBL" id="MBC3886744.1"/>
    </source>
</evidence>
<dbReference type="RefSeq" id="WP_148565383.1">
    <property type="nucleotide sequence ID" value="NZ_RXYA01000001.1"/>
</dbReference>
<reference evidence="7" key="2">
    <citation type="submission" date="2020-10" db="EMBL/GenBank/DDBJ databases">
        <title>Comparative genomics of the Acetobacterium genus.</title>
        <authorList>
            <person name="Marshall C."/>
            <person name="May H."/>
            <person name="Norman S."/>
        </authorList>
    </citation>
    <scope>NUCLEOTIDE SEQUENCE</scope>
    <source>
        <strain evidence="7">DER-2019</strain>
    </source>
</reference>
<keyword evidence="5" id="KW-0560">Oxidoreductase</keyword>
<feature type="domain" description="NADH:flavin oxidoreductase/NADH oxidase N-terminal" evidence="6">
    <location>
        <begin position="3"/>
        <end position="319"/>
    </location>
</feature>
<name>A0A923KN38_9FIRM</name>
<dbReference type="GO" id="GO:0050661">
    <property type="term" value="F:NADP binding"/>
    <property type="evidence" value="ECO:0007669"/>
    <property type="project" value="InterPro"/>
</dbReference>
<evidence type="ECO:0000256" key="3">
    <source>
        <dbReference type="ARBA" id="ARBA00022643"/>
    </source>
</evidence>
<dbReference type="InterPro" id="IPR001155">
    <property type="entry name" value="OxRdtase_FMN_N"/>
</dbReference>
<dbReference type="InterPro" id="IPR013785">
    <property type="entry name" value="Aldolase_TIM"/>
</dbReference>
<dbReference type="PANTHER" id="PTHR43303">
    <property type="entry name" value="NADPH DEHYDROGENASE C23G7.10C-RELATED"/>
    <property type="match status" value="1"/>
</dbReference>
<dbReference type="AlphaFoldDB" id="A0A923KN38"/>
<evidence type="ECO:0000259" key="6">
    <source>
        <dbReference type="Pfam" id="PF00724"/>
    </source>
</evidence>
<protein>
    <submittedName>
        <fullName evidence="7">NADH:flavin oxidoreductase</fullName>
    </submittedName>
</protein>
<dbReference type="Gene3D" id="3.20.20.70">
    <property type="entry name" value="Aldolase class I"/>
    <property type="match status" value="1"/>
</dbReference>
<accession>A0A923KN38</accession>
<keyword evidence="3" id="KW-0288">FMN</keyword>
<organism evidence="7 8">
    <name type="scientific">Acetobacterium paludosum</name>
    <dbReference type="NCBI Taxonomy" id="52693"/>
    <lineage>
        <taxon>Bacteria</taxon>
        <taxon>Bacillati</taxon>
        <taxon>Bacillota</taxon>
        <taxon>Clostridia</taxon>
        <taxon>Eubacteriales</taxon>
        <taxon>Eubacteriaceae</taxon>
        <taxon>Acetobacterium</taxon>
    </lineage>
</organism>
<comment type="cofactor">
    <cofactor evidence="1">
        <name>FMN</name>
        <dbReference type="ChEBI" id="CHEBI:58210"/>
    </cofactor>
</comment>
<dbReference type="InterPro" id="IPR044152">
    <property type="entry name" value="YqjM-like"/>
</dbReference>
<reference evidence="7" key="1">
    <citation type="submission" date="2019-10" db="EMBL/GenBank/DDBJ databases">
        <authorList>
            <person name="Ross D.E."/>
            <person name="Gulliver D."/>
        </authorList>
    </citation>
    <scope>NUCLEOTIDE SEQUENCE</scope>
    <source>
        <strain evidence="7">DER-2019</strain>
    </source>
</reference>
<comment type="caution">
    <text evidence="7">The sequence shown here is derived from an EMBL/GenBank/DDBJ whole genome shotgun (WGS) entry which is preliminary data.</text>
</comment>
<evidence type="ECO:0000256" key="1">
    <source>
        <dbReference type="ARBA" id="ARBA00001917"/>
    </source>
</evidence>
<dbReference type="GO" id="GO:0003959">
    <property type="term" value="F:NADPH dehydrogenase activity"/>
    <property type="evidence" value="ECO:0007669"/>
    <property type="project" value="InterPro"/>
</dbReference>
<evidence type="ECO:0000256" key="4">
    <source>
        <dbReference type="ARBA" id="ARBA00022857"/>
    </source>
</evidence>
<sequence length="354" mass="39788">MEKIFTPFKLKNIEIRNRICVPPMVTRFSEPDTGIVELGTIEHYRKIAKGLPGLIIQEATCVNINGRLMDRQLGIWNDAQIKGLKKIVDTVHAEGCAIFVQLHHAGVVGINEQPLCPSKYSYALPDGNIRIGKEMTLAEIQEIQTDFVEAGVRAFKAGYDGIELHGCHEYLICQFFNKKVNTRNDDYGKYPEKFAMEILKSICERTSPDFVIGIRLGGFEPTLKDAIQNAVKLEQGGIDFIDVSYGFSKEQEAFVPANYSFIDIIYAAEMIKKSVHIPVFAANGIISPEMAEDILIKTEVDMVDIGRGFIVNSNWMKDAIEKKDTGKCLHCKMCKLFVEPDKCPGKIVFEKNKK</sequence>
<dbReference type="CDD" id="cd02803">
    <property type="entry name" value="OYE_like_FMN_family"/>
    <property type="match status" value="1"/>
</dbReference>
<dbReference type="OrthoDB" id="9772736at2"/>
<keyword evidence="8" id="KW-1185">Reference proteome</keyword>
<gene>
    <name evidence="7" type="ORF">GH810_00230</name>
</gene>
<evidence type="ECO:0000313" key="8">
    <source>
        <dbReference type="Proteomes" id="UP000616595"/>
    </source>
</evidence>
<dbReference type="Pfam" id="PF00724">
    <property type="entry name" value="Oxidored_FMN"/>
    <property type="match status" value="1"/>
</dbReference>
<dbReference type="GO" id="GO:0010181">
    <property type="term" value="F:FMN binding"/>
    <property type="evidence" value="ECO:0007669"/>
    <property type="project" value="InterPro"/>
</dbReference>
<dbReference type="EMBL" id="WJBD01000001">
    <property type="protein sequence ID" value="MBC3886744.1"/>
    <property type="molecule type" value="Genomic_DNA"/>
</dbReference>
<dbReference type="SUPFAM" id="SSF51395">
    <property type="entry name" value="FMN-linked oxidoreductases"/>
    <property type="match status" value="1"/>
</dbReference>
<dbReference type="PANTHER" id="PTHR43303:SF4">
    <property type="entry name" value="NADPH DEHYDROGENASE C23G7.10C-RELATED"/>
    <property type="match status" value="1"/>
</dbReference>